<dbReference type="SUPFAM" id="SSF54909">
    <property type="entry name" value="Dimeric alpha+beta barrel"/>
    <property type="match status" value="1"/>
</dbReference>
<dbReference type="Pfam" id="PF03795">
    <property type="entry name" value="YCII"/>
    <property type="match status" value="1"/>
</dbReference>
<evidence type="ECO:0000313" key="4">
    <source>
        <dbReference type="Proteomes" id="UP000294513"/>
    </source>
</evidence>
<dbReference type="InterPro" id="IPR011008">
    <property type="entry name" value="Dimeric_a/b-barrel"/>
</dbReference>
<dbReference type="EMBL" id="SMKU01000577">
    <property type="protein sequence ID" value="TDD61235.1"/>
    <property type="molecule type" value="Genomic_DNA"/>
</dbReference>
<dbReference type="AlphaFoldDB" id="A0A4R4ZR57"/>
<evidence type="ECO:0000313" key="3">
    <source>
        <dbReference type="EMBL" id="TDD61235.1"/>
    </source>
</evidence>
<keyword evidence="4" id="KW-1185">Reference proteome</keyword>
<evidence type="ECO:0000259" key="2">
    <source>
        <dbReference type="Pfam" id="PF03795"/>
    </source>
</evidence>
<name>A0A4R4ZR57_9ACTN</name>
<comment type="similarity">
    <text evidence="1">Belongs to the YciI family.</text>
</comment>
<accession>A0A4R4ZR57</accession>
<protein>
    <recommendedName>
        <fullName evidence="2">YCII-related domain-containing protein</fullName>
    </recommendedName>
</protein>
<dbReference type="RefSeq" id="WP_131903590.1">
    <property type="nucleotide sequence ID" value="NZ_SMKU01000577.1"/>
</dbReference>
<organism evidence="3 4">
    <name type="scientific">Actinomadura rubrisoli</name>
    <dbReference type="NCBI Taxonomy" id="2530368"/>
    <lineage>
        <taxon>Bacteria</taxon>
        <taxon>Bacillati</taxon>
        <taxon>Actinomycetota</taxon>
        <taxon>Actinomycetes</taxon>
        <taxon>Streptosporangiales</taxon>
        <taxon>Thermomonosporaceae</taxon>
        <taxon>Actinomadura</taxon>
    </lineage>
</organism>
<reference evidence="3 4" key="1">
    <citation type="submission" date="2019-03" db="EMBL/GenBank/DDBJ databases">
        <title>Draft genome sequences of novel Actinobacteria.</title>
        <authorList>
            <person name="Sahin N."/>
            <person name="Ay H."/>
            <person name="Saygin H."/>
        </authorList>
    </citation>
    <scope>NUCLEOTIDE SEQUENCE [LARGE SCALE GENOMIC DNA]</scope>
    <source>
        <strain evidence="3 4">H3C3</strain>
    </source>
</reference>
<evidence type="ECO:0000256" key="1">
    <source>
        <dbReference type="ARBA" id="ARBA00007689"/>
    </source>
</evidence>
<dbReference type="Gene3D" id="3.30.70.1060">
    <property type="entry name" value="Dimeric alpha+beta barrel"/>
    <property type="match status" value="1"/>
</dbReference>
<sequence length="115" mass="12483">MKMYALNMFQPAGEMPPPEFLEKVMAEIGEVRRELEAAEAWVFGAGLHSPEASTVVRAEGDQVVATDGPYAEGKEHLGGITVIKVEDLDAALAWAGRYARITGLPIEVRPFQGEV</sequence>
<dbReference type="Proteomes" id="UP000294513">
    <property type="component" value="Unassembled WGS sequence"/>
</dbReference>
<gene>
    <name evidence="3" type="ORF">E1298_45555</name>
</gene>
<dbReference type="InterPro" id="IPR005545">
    <property type="entry name" value="YCII"/>
</dbReference>
<comment type="caution">
    <text evidence="3">The sequence shown here is derived from an EMBL/GenBank/DDBJ whole genome shotgun (WGS) entry which is preliminary data.</text>
</comment>
<dbReference type="PANTHER" id="PTHR35174">
    <property type="entry name" value="BLL7171 PROTEIN-RELATED"/>
    <property type="match status" value="1"/>
</dbReference>
<proteinExistence type="inferred from homology"/>
<dbReference type="PANTHER" id="PTHR35174:SF3">
    <property type="entry name" value="BLL7171 PROTEIN"/>
    <property type="match status" value="1"/>
</dbReference>
<dbReference type="OrthoDB" id="668782at2"/>
<feature type="domain" description="YCII-related" evidence="2">
    <location>
        <begin position="4"/>
        <end position="97"/>
    </location>
</feature>